<evidence type="ECO:0000313" key="1">
    <source>
        <dbReference type="EMBL" id="CAH7681194.1"/>
    </source>
</evidence>
<accession>A0AAV0B658</accession>
<dbReference type="AlphaFoldDB" id="A0AAV0B658"/>
<protein>
    <submittedName>
        <fullName evidence="1">Uncharacterized protein</fullName>
    </submittedName>
</protein>
<dbReference type="Proteomes" id="UP001153365">
    <property type="component" value="Unassembled WGS sequence"/>
</dbReference>
<feature type="non-terminal residue" evidence="1">
    <location>
        <position position="1"/>
    </location>
</feature>
<name>A0AAV0B658_PHAPC</name>
<proteinExistence type="predicted"/>
<organism evidence="1 2">
    <name type="scientific">Phakopsora pachyrhizi</name>
    <name type="common">Asian soybean rust disease fungus</name>
    <dbReference type="NCBI Taxonomy" id="170000"/>
    <lineage>
        <taxon>Eukaryota</taxon>
        <taxon>Fungi</taxon>
        <taxon>Dikarya</taxon>
        <taxon>Basidiomycota</taxon>
        <taxon>Pucciniomycotina</taxon>
        <taxon>Pucciniomycetes</taxon>
        <taxon>Pucciniales</taxon>
        <taxon>Phakopsoraceae</taxon>
        <taxon>Phakopsora</taxon>
    </lineage>
</organism>
<reference evidence="1" key="1">
    <citation type="submission" date="2022-06" db="EMBL/GenBank/DDBJ databases">
        <authorList>
            <consortium name="SYNGENTA / RWTH Aachen University"/>
        </authorList>
    </citation>
    <scope>NUCLEOTIDE SEQUENCE</scope>
</reference>
<sequence>LTQKHMLKWKTELVWASNQSDPHSISFYAVMPHNIGYRTSTWFYTLKKRGGWRRVTAALYGVSRN</sequence>
<gene>
    <name evidence="1" type="ORF">PPACK8108_LOCUS13764</name>
</gene>
<keyword evidence="2" id="KW-1185">Reference proteome</keyword>
<evidence type="ECO:0000313" key="2">
    <source>
        <dbReference type="Proteomes" id="UP001153365"/>
    </source>
</evidence>
<comment type="caution">
    <text evidence="1">The sequence shown here is derived from an EMBL/GenBank/DDBJ whole genome shotgun (WGS) entry which is preliminary data.</text>
</comment>
<dbReference type="EMBL" id="CALTRL010003459">
    <property type="protein sequence ID" value="CAH7681194.1"/>
    <property type="molecule type" value="Genomic_DNA"/>
</dbReference>